<evidence type="ECO:0000256" key="1">
    <source>
        <dbReference type="SAM" id="MobiDB-lite"/>
    </source>
</evidence>
<proteinExistence type="predicted"/>
<sequence length="160" mass="17991">MCVMSQSIREKQQQTNQHSTTSVRMSKKFVCGSVQIATRLLLSSLTPLPNLQKSSYSPAFIKASVCQETTKTTIDVTTGHLRPLQNNYPAWYCKYYFPSPLVGSLSQSGFSGHLNACRLRHPFEMTDGLLNAYHHLCQSTNVTEIMLEAANLIRFKTKTI</sequence>
<organism evidence="2 3">
    <name type="scientific">Glossina austeni</name>
    <name type="common">Savannah tsetse fly</name>
    <dbReference type="NCBI Taxonomy" id="7395"/>
    <lineage>
        <taxon>Eukaryota</taxon>
        <taxon>Metazoa</taxon>
        <taxon>Ecdysozoa</taxon>
        <taxon>Arthropoda</taxon>
        <taxon>Hexapoda</taxon>
        <taxon>Insecta</taxon>
        <taxon>Pterygota</taxon>
        <taxon>Neoptera</taxon>
        <taxon>Endopterygota</taxon>
        <taxon>Diptera</taxon>
        <taxon>Brachycera</taxon>
        <taxon>Muscomorpha</taxon>
        <taxon>Hippoboscoidea</taxon>
        <taxon>Glossinidae</taxon>
        <taxon>Glossina</taxon>
    </lineage>
</organism>
<reference evidence="2" key="1">
    <citation type="submission" date="2020-05" db="UniProtKB">
        <authorList>
            <consortium name="EnsemblMetazoa"/>
        </authorList>
    </citation>
    <scope>IDENTIFICATION</scope>
    <source>
        <strain evidence="2">TTRI</strain>
    </source>
</reference>
<name>A0A1A9V7U0_GLOAU</name>
<keyword evidence="3" id="KW-1185">Reference proteome</keyword>
<evidence type="ECO:0000313" key="2">
    <source>
        <dbReference type="EnsemblMetazoa" id="GAUT028645-PA"/>
    </source>
</evidence>
<dbReference type="EnsemblMetazoa" id="GAUT028645-RA">
    <property type="protein sequence ID" value="GAUT028645-PA"/>
    <property type="gene ID" value="GAUT028645"/>
</dbReference>
<protein>
    <submittedName>
        <fullName evidence="2">Uncharacterized protein</fullName>
    </submittedName>
</protein>
<dbReference type="Proteomes" id="UP000078200">
    <property type="component" value="Unassembled WGS sequence"/>
</dbReference>
<evidence type="ECO:0000313" key="3">
    <source>
        <dbReference type="Proteomes" id="UP000078200"/>
    </source>
</evidence>
<dbReference type="AlphaFoldDB" id="A0A1A9V7U0"/>
<dbReference type="VEuPathDB" id="VectorBase:GAUT028645"/>
<accession>A0A1A9V7U0</accession>
<feature type="region of interest" description="Disordered" evidence="1">
    <location>
        <begin position="1"/>
        <end position="20"/>
    </location>
</feature>